<evidence type="ECO:0000313" key="1">
    <source>
        <dbReference type="EMBL" id="SBV93939.1"/>
    </source>
</evidence>
<accession>A0A212J3B4</accession>
<proteinExistence type="predicted"/>
<sequence length="144" mass="16904">MRKYLLIIVLFLGFTQLMKSQDSLSVQSFGKENVVGRWIEVERTEGEKTKAAGEFPDTYIFRDNMVFHKGEAAEGVIVFNITGKYEMEGDFITIYYNNYLLNRANRMKPKKILFKVLSVSDDEMHIVVKDYDYEYKMLLNKQSQ</sequence>
<protein>
    <recommendedName>
        <fullName evidence="2">Lipocalin-like domain-containing protein</fullName>
    </recommendedName>
</protein>
<dbReference type="AlphaFoldDB" id="A0A212J3B4"/>
<dbReference type="EMBL" id="FLUM01000001">
    <property type="protein sequence ID" value="SBV93939.1"/>
    <property type="molecule type" value="Genomic_DNA"/>
</dbReference>
<name>A0A212J3B4_9BACT</name>
<evidence type="ECO:0008006" key="2">
    <source>
        <dbReference type="Google" id="ProtNLM"/>
    </source>
</evidence>
<gene>
    <name evidence="1" type="ORF">KL86DYS1_10999</name>
</gene>
<reference evidence="1" key="1">
    <citation type="submission" date="2016-04" db="EMBL/GenBank/DDBJ databases">
        <authorList>
            <person name="Evans L.H."/>
            <person name="Alamgir A."/>
            <person name="Owens N."/>
            <person name="Weber N.D."/>
            <person name="Virtaneva K."/>
            <person name="Barbian K."/>
            <person name="Babar A."/>
            <person name="Rosenke K."/>
        </authorList>
    </citation>
    <scope>NUCLEOTIDE SEQUENCE</scope>
    <source>
        <strain evidence="1">86-1</strain>
    </source>
</reference>
<dbReference type="RefSeq" id="WP_296938880.1">
    <property type="nucleotide sequence ID" value="NZ_LT599032.1"/>
</dbReference>
<organism evidence="1">
    <name type="scientific">uncultured Dysgonomonas sp</name>
    <dbReference type="NCBI Taxonomy" id="206096"/>
    <lineage>
        <taxon>Bacteria</taxon>
        <taxon>Pseudomonadati</taxon>
        <taxon>Bacteroidota</taxon>
        <taxon>Bacteroidia</taxon>
        <taxon>Bacteroidales</taxon>
        <taxon>Dysgonomonadaceae</taxon>
        <taxon>Dysgonomonas</taxon>
        <taxon>environmental samples</taxon>
    </lineage>
</organism>